<reference evidence="1" key="1">
    <citation type="submission" date="2022-02" db="EMBL/GenBank/DDBJ databases">
        <title>Plant Genome Project.</title>
        <authorList>
            <person name="Zhang R.-G."/>
        </authorList>
    </citation>
    <scope>NUCLEOTIDE SEQUENCE</scope>
    <source>
        <strain evidence="1">AT1</strain>
    </source>
</reference>
<proteinExistence type="predicted"/>
<dbReference type="EMBL" id="CM046391">
    <property type="protein sequence ID" value="KAI8561245.1"/>
    <property type="molecule type" value="Genomic_DNA"/>
</dbReference>
<dbReference type="Proteomes" id="UP001062846">
    <property type="component" value="Chromosome 4"/>
</dbReference>
<sequence length="567" mass="64378">MVGTVCYSITRYRPPPVGIFGTGQYLNQSITRGLKKENKHIDLSLPPVRFGPEEDVNYEGLTTALRKAVRLHCAIQVSDGHWPAENSGPMFSTPALIIMLYISGTICTFLTEAHRKELIRFGYIHQNDDGGWGFHLEGHSTMIGTAMNYVALRLLGQGPDDGENRAMTRAREWIIGNGGATGIPSWGKLYLSVLGVYEWSGCNPLPPEFWLFPSFSPYHPGKMWCFCRTSYMPMTYLYGRKYHGPITDLVKSLRREIHTTPYEEIDWNKARHDCCKVGGDRLGKIYRRVRSFSLQMMCWWAEEPNGDEFKNHLARVPDLLWLAEDGMKMQVRENPNGDFKSMYRHMSKGGWCLSDQDNGWPVSDCTAEALKCLLLFSQMPPEIVGEKVDEELLYAAVNFLLYLQSPISGGFAVWEPPIPQPYMQALNPSECFADIVIEIEYGYWGVCFVYGTFFGLRGLASVGKTYNNSEAVRRGVRFLLSTQNKEGGWGESLESCPSMAERDPAPLHKAAKVIINAQQDDGDFPQQEITGASLRNLMLHYPHYRNTFPLWALGEYRNRVWPQPQKV</sequence>
<name>A0ACC0P6L1_RHOML</name>
<accession>A0ACC0P6L1</accession>
<keyword evidence="2" id="KW-1185">Reference proteome</keyword>
<comment type="caution">
    <text evidence="1">The sequence shown here is derived from an EMBL/GenBank/DDBJ whole genome shotgun (WGS) entry which is preliminary data.</text>
</comment>
<gene>
    <name evidence="1" type="ORF">RHMOL_Rhmol04G0323600</name>
</gene>
<evidence type="ECO:0000313" key="2">
    <source>
        <dbReference type="Proteomes" id="UP001062846"/>
    </source>
</evidence>
<protein>
    <submittedName>
        <fullName evidence="1">Uncharacterized protein</fullName>
    </submittedName>
</protein>
<organism evidence="1 2">
    <name type="scientific">Rhododendron molle</name>
    <name type="common">Chinese azalea</name>
    <name type="synonym">Azalea mollis</name>
    <dbReference type="NCBI Taxonomy" id="49168"/>
    <lineage>
        <taxon>Eukaryota</taxon>
        <taxon>Viridiplantae</taxon>
        <taxon>Streptophyta</taxon>
        <taxon>Embryophyta</taxon>
        <taxon>Tracheophyta</taxon>
        <taxon>Spermatophyta</taxon>
        <taxon>Magnoliopsida</taxon>
        <taxon>eudicotyledons</taxon>
        <taxon>Gunneridae</taxon>
        <taxon>Pentapetalae</taxon>
        <taxon>asterids</taxon>
        <taxon>Ericales</taxon>
        <taxon>Ericaceae</taxon>
        <taxon>Ericoideae</taxon>
        <taxon>Rhodoreae</taxon>
        <taxon>Rhododendron</taxon>
    </lineage>
</organism>
<evidence type="ECO:0000313" key="1">
    <source>
        <dbReference type="EMBL" id="KAI8561245.1"/>
    </source>
</evidence>